<dbReference type="Pfam" id="PF00096">
    <property type="entry name" value="zf-C2H2"/>
    <property type="match status" value="3"/>
</dbReference>
<dbReference type="KEGG" id="bany:112048787"/>
<evidence type="ECO:0000256" key="2">
    <source>
        <dbReference type="ARBA" id="ARBA00006991"/>
    </source>
</evidence>
<feature type="domain" description="C2H2-type" evidence="10">
    <location>
        <begin position="270"/>
        <end position="297"/>
    </location>
</feature>
<feature type="binding site" evidence="9">
    <location>
        <position position="62"/>
    </location>
    <ligand>
        <name>Zn(2+)</name>
        <dbReference type="ChEBI" id="CHEBI:29105"/>
    </ligand>
</feature>
<sequence>MDAITGNYEIELKPDLECGKTICRCCLSTDRRVVKITSYAGLFIDLADIIVSESDGLPQWICWECSALLLKTVQFKLKVLRAHALLYNYHSRCAPFPIDGADPELTKYARPELKVCPTLVFENGKGRLGYQKVLEHEKPPAMSKLDEILSRMDEGGGEFPDDTSVKDEELMSDCNDNVPLQDIKNIKNEFEEPTAKEDRKEKKKKVKKKIKTKKKGVELDTAVEAFEPKRSALRRPIEIDETKIRIIKLDPAEQLRQREEESKVKLKFPYQCHLCFKGFNFEAKLKNHMFKHSPSRGPYKCSLCSMHLPTAYSASVHSLTHTLRYECVQCGRRMLDRLAIVNHVRSQHEGVLSVITCHLCGKVSNNDKTHRGHMRNHHSGSGRVVCSDCGKSFVNRDSLVEHQLIHQGIKNYECPECGKRFRTRNQIRHHMIKHSDAKDFYCVECDVRFKSAHTLRQHLKKTRKHKDTKAPKMECAVCSKGFSAAHLLAAHVRVQHEGVREHPCAQCEAALATRASLRKHVKVVHGGLRAPPAHVCHTCGKMFRAKSTLTNHVRTHTGEKPFACAQCGRGFAQRTAMRTHVKLVHLKVHRSAKIKVKLPPPPEPAPPKVEVFKEDPPLMFEWGRQNLPCEYFTVTAGP</sequence>
<evidence type="ECO:0000313" key="13">
    <source>
        <dbReference type="RefSeq" id="XP_023942213.1"/>
    </source>
</evidence>
<dbReference type="SMART" id="SM00355">
    <property type="entry name" value="ZnF_C2H2"/>
    <property type="match status" value="11"/>
</dbReference>
<dbReference type="GO" id="GO:0000981">
    <property type="term" value="F:DNA-binding transcription factor activity, RNA polymerase II-specific"/>
    <property type="evidence" value="ECO:0007669"/>
    <property type="project" value="TreeGrafter"/>
</dbReference>
<evidence type="ECO:0000259" key="11">
    <source>
        <dbReference type="PROSITE" id="PS51915"/>
    </source>
</evidence>
<feature type="binding site" evidence="9">
    <location>
        <position position="23"/>
    </location>
    <ligand>
        <name>Zn(2+)</name>
        <dbReference type="ChEBI" id="CHEBI:29105"/>
    </ligand>
</feature>
<dbReference type="Proteomes" id="UP001652582">
    <property type="component" value="Chromosome 27"/>
</dbReference>
<dbReference type="AlphaFoldDB" id="A0A6J1NB36"/>
<dbReference type="PROSITE" id="PS51915">
    <property type="entry name" value="ZAD"/>
    <property type="match status" value="1"/>
</dbReference>
<feature type="domain" description="ZAD" evidence="11">
    <location>
        <begin position="21"/>
        <end position="89"/>
    </location>
</feature>
<feature type="domain" description="C2H2-type" evidence="10">
    <location>
        <begin position="502"/>
        <end position="530"/>
    </location>
</feature>
<dbReference type="GO" id="GO:0000977">
    <property type="term" value="F:RNA polymerase II transcription regulatory region sequence-specific DNA binding"/>
    <property type="evidence" value="ECO:0007669"/>
    <property type="project" value="TreeGrafter"/>
</dbReference>
<feature type="domain" description="C2H2-type" evidence="10">
    <location>
        <begin position="562"/>
        <end position="585"/>
    </location>
</feature>
<dbReference type="FunFam" id="3.30.160.60:FF:001049">
    <property type="entry name" value="zinc finger protein 319"/>
    <property type="match status" value="1"/>
</dbReference>
<feature type="domain" description="C2H2-type" evidence="10">
    <location>
        <begin position="473"/>
        <end position="501"/>
    </location>
</feature>
<evidence type="ECO:0000256" key="8">
    <source>
        <dbReference type="PROSITE-ProRule" id="PRU00042"/>
    </source>
</evidence>
<dbReference type="GeneID" id="112048787"/>
<dbReference type="GO" id="GO:0005634">
    <property type="term" value="C:nucleus"/>
    <property type="evidence" value="ECO:0007669"/>
    <property type="project" value="UniProtKB-SubCell"/>
</dbReference>
<feature type="domain" description="C2H2-type" evidence="10">
    <location>
        <begin position="325"/>
        <end position="350"/>
    </location>
</feature>
<dbReference type="PANTHER" id="PTHR24379:SF127">
    <property type="entry name" value="BLOODY FINGERS-RELATED"/>
    <property type="match status" value="1"/>
</dbReference>
<dbReference type="InterPro" id="IPR036236">
    <property type="entry name" value="Znf_C2H2_sf"/>
</dbReference>
<gene>
    <name evidence="13" type="primary">LOC112048787</name>
</gene>
<evidence type="ECO:0000256" key="7">
    <source>
        <dbReference type="ARBA" id="ARBA00023242"/>
    </source>
</evidence>
<dbReference type="Gene3D" id="3.30.160.60">
    <property type="entry name" value="Classic Zinc Finger"/>
    <property type="match status" value="8"/>
</dbReference>
<evidence type="ECO:0000259" key="10">
    <source>
        <dbReference type="PROSITE" id="PS50157"/>
    </source>
</evidence>
<evidence type="ECO:0000256" key="1">
    <source>
        <dbReference type="ARBA" id="ARBA00004123"/>
    </source>
</evidence>
<dbReference type="SMART" id="SM00868">
    <property type="entry name" value="zf-AD"/>
    <property type="match status" value="1"/>
</dbReference>
<dbReference type="SUPFAM" id="SSF57716">
    <property type="entry name" value="Glucocorticoid receptor-like (DNA-binding domain)"/>
    <property type="match status" value="1"/>
</dbReference>
<comment type="similarity">
    <text evidence="2">Belongs to the krueppel C2H2-type zinc-finger protein family.</text>
</comment>
<dbReference type="InterPro" id="IPR012934">
    <property type="entry name" value="Znf_AD"/>
</dbReference>
<evidence type="ECO:0000313" key="12">
    <source>
        <dbReference type="Proteomes" id="UP001652582"/>
    </source>
</evidence>
<evidence type="ECO:0000256" key="9">
    <source>
        <dbReference type="PROSITE-ProRule" id="PRU01263"/>
    </source>
</evidence>
<feature type="binding site" evidence="9">
    <location>
        <position position="65"/>
    </location>
    <ligand>
        <name>Zn(2+)</name>
        <dbReference type="ChEBI" id="CHEBI:29105"/>
    </ligand>
</feature>
<keyword evidence="12" id="KW-1185">Reference proteome</keyword>
<dbReference type="FunFam" id="3.30.160.60:FF:001498">
    <property type="entry name" value="Zinc finger protein 404"/>
    <property type="match status" value="1"/>
</dbReference>
<dbReference type="PROSITE" id="PS50157">
    <property type="entry name" value="ZINC_FINGER_C2H2_2"/>
    <property type="match status" value="9"/>
</dbReference>
<name>A0A6J1NB36_BICAN</name>
<dbReference type="PROSITE" id="PS00028">
    <property type="entry name" value="ZINC_FINGER_C2H2_1"/>
    <property type="match status" value="9"/>
</dbReference>
<proteinExistence type="inferred from homology"/>
<comment type="subcellular location">
    <subcellularLocation>
        <location evidence="1">Nucleus</location>
    </subcellularLocation>
</comment>
<evidence type="ECO:0000256" key="3">
    <source>
        <dbReference type="ARBA" id="ARBA00022723"/>
    </source>
</evidence>
<organism evidence="12 13">
    <name type="scientific">Bicyclus anynana</name>
    <name type="common">Squinting bush brown butterfly</name>
    <dbReference type="NCBI Taxonomy" id="110368"/>
    <lineage>
        <taxon>Eukaryota</taxon>
        <taxon>Metazoa</taxon>
        <taxon>Ecdysozoa</taxon>
        <taxon>Arthropoda</taxon>
        <taxon>Hexapoda</taxon>
        <taxon>Insecta</taxon>
        <taxon>Pterygota</taxon>
        <taxon>Neoptera</taxon>
        <taxon>Endopterygota</taxon>
        <taxon>Lepidoptera</taxon>
        <taxon>Glossata</taxon>
        <taxon>Ditrysia</taxon>
        <taxon>Papilionoidea</taxon>
        <taxon>Nymphalidae</taxon>
        <taxon>Satyrinae</taxon>
        <taxon>Satyrini</taxon>
        <taxon>Mycalesina</taxon>
        <taxon>Bicyclus</taxon>
    </lineage>
</organism>
<dbReference type="InterPro" id="IPR013087">
    <property type="entry name" value="Znf_C2H2_type"/>
</dbReference>
<reference evidence="13" key="1">
    <citation type="submission" date="2025-08" db="UniProtKB">
        <authorList>
            <consortium name="RefSeq"/>
        </authorList>
    </citation>
    <scope>IDENTIFICATION</scope>
</reference>
<dbReference type="RefSeq" id="XP_023942213.1">
    <property type="nucleotide sequence ID" value="XM_024086445.2"/>
</dbReference>
<feature type="domain" description="C2H2-type" evidence="10">
    <location>
        <begin position="384"/>
        <end position="411"/>
    </location>
</feature>
<keyword evidence="7" id="KW-0539">Nucleus</keyword>
<feature type="binding site" evidence="9">
    <location>
        <position position="26"/>
    </location>
    <ligand>
        <name>Zn(2+)</name>
        <dbReference type="ChEBI" id="CHEBI:29105"/>
    </ligand>
</feature>
<dbReference type="GO" id="GO:0008270">
    <property type="term" value="F:zinc ion binding"/>
    <property type="evidence" value="ECO:0007669"/>
    <property type="project" value="UniProtKB-UniRule"/>
</dbReference>
<evidence type="ECO:0000256" key="4">
    <source>
        <dbReference type="ARBA" id="ARBA00022737"/>
    </source>
</evidence>
<dbReference type="FunFam" id="3.30.160.60:FF:002343">
    <property type="entry name" value="Zinc finger protein 33A"/>
    <property type="match status" value="1"/>
</dbReference>
<keyword evidence="5 8" id="KW-0863">Zinc-finger</keyword>
<feature type="domain" description="C2H2-type" evidence="10">
    <location>
        <begin position="440"/>
        <end position="470"/>
    </location>
</feature>
<feature type="domain" description="C2H2-type" evidence="10">
    <location>
        <begin position="534"/>
        <end position="561"/>
    </location>
</feature>
<dbReference type="PANTHER" id="PTHR24379">
    <property type="entry name" value="KRAB AND ZINC FINGER DOMAIN-CONTAINING"/>
    <property type="match status" value="1"/>
</dbReference>
<keyword evidence="4" id="KW-0677">Repeat</keyword>
<dbReference type="OrthoDB" id="654211at2759"/>
<dbReference type="SUPFAM" id="SSF57667">
    <property type="entry name" value="beta-beta-alpha zinc fingers"/>
    <property type="match status" value="5"/>
</dbReference>
<protein>
    <submittedName>
        <fullName evidence="13">Zinc finger protein 157 isoform X1</fullName>
    </submittedName>
</protein>
<feature type="domain" description="C2H2-type" evidence="10">
    <location>
        <begin position="412"/>
        <end position="439"/>
    </location>
</feature>
<keyword evidence="6 9" id="KW-0862">Zinc</keyword>
<keyword evidence="3 9" id="KW-0479">Metal-binding</keyword>
<evidence type="ECO:0000256" key="6">
    <source>
        <dbReference type="ARBA" id="ARBA00022833"/>
    </source>
</evidence>
<accession>A0A6J1NB36</accession>
<dbReference type="Pfam" id="PF12171">
    <property type="entry name" value="zf-C2H2_jaz"/>
    <property type="match status" value="1"/>
</dbReference>
<dbReference type="InterPro" id="IPR022755">
    <property type="entry name" value="Znf_C2H2_jaz"/>
</dbReference>
<evidence type="ECO:0000256" key="5">
    <source>
        <dbReference type="ARBA" id="ARBA00022771"/>
    </source>
</evidence>